<dbReference type="EMBL" id="LT962688">
    <property type="protein sequence ID" value="SOR31489.1"/>
    <property type="molecule type" value="Genomic_DNA"/>
</dbReference>
<dbReference type="Proteomes" id="UP000233769">
    <property type="component" value="Chromosome tk0001"/>
</dbReference>
<reference evidence="2" key="1">
    <citation type="submission" date="2017-10" db="EMBL/GenBank/DDBJ databases">
        <authorList>
            <person name="Regsiter A."/>
            <person name="William W."/>
        </authorList>
    </citation>
    <scope>NUCLEOTIDE SEQUENCE [LARGE SCALE GENOMIC DNA]</scope>
</reference>
<name>A0A2N9AVX5_METEX</name>
<accession>A0A2N9AVX5</accession>
<evidence type="ECO:0000313" key="1">
    <source>
        <dbReference type="EMBL" id="SOR31489.1"/>
    </source>
</evidence>
<sequence>MPDPGRDMLGSGILQPLDLIEAMVVEPLQERREGALDVVEIDHPTARRIDRAGDRQLHAVGMPVHAVAAMGLRHVRQAVGRLEGEGLGDLHRGIFTRSGTVPPRTAQRVVGGRRAHRDRGYVTTLAEMHPLSGLCSREPACGDRAGAAPSNRTDLIAWDRSDDSFEIGLGFKGRLQRAFGPDRDVEARSLPADARSAGVRPCGEHRSTNAGATVGRRQLRRPIWLGSDVTPIQAHEAASVARWGYGYHP</sequence>
<protein>
    <submittedName>
        <fullName evidence="1">Uncharacterized protein</fullName>
    </submittedName>
</protein>
<organism evidence="1 2">
    <name type="scientific">Methylorubrum extorquens</name>
    <name type="common">Methylobacterium dichloromethanicum</name>
    <name type="synonym">Methylobacterium extorquens</name>
    <dbReference type="NCBI Taxonomy" id="408"/>
    <lineage>
        <taxon>Bacteria</taxon>
        <taxon>Pseudomonadati</taxon>
        <taxon>Pseudomonadota</taxon>
        <taxon>Alphaproteobacteria</taxon>
        <taxon>Hyphomicrobiales</taxon>
        <taxon>Methylobacteriaceae</taxon>
        <taxon>Methylorubrum</taxon>
    </lineage>
</organism>
<dbReference type="AlphaFoldDB" id="A0A2N9AVX5"/>
<evidence type="ECO:0000313" key="2">
    <source>
        <dbReference type="Proteomes" id="UP000233769"/>
    </source>
</evidence>
<gene>
    <name evidence="1" type="ORF">TK0001_4904</name>
</gene>
<proteinExistence type="predicted"/>